<feature type="compositionally biased region" description="Basic residues" evidence="1">
    <location>
        <begin position="582"/>
        <end position="593"/>
    </location>
</feature>
<feature type="compositionally biased region" description="Acidic residues" evidence="1">
    <location>
        <begin position="1"/>
        <end position="11"/>
    </location>
</feature>
<feature type="compositionally biased region" description="Polar residues" evidence="1">
    <location>
        <begin position="603"/>
        <end position="614"/>
    </location>
</feature>
<organism evidence="2 3">
    <name type="scientific">Takifugu bimaculatus</name>
    <dbReference type="NCBI Taxonomy" id="433685"/>
    <lineage>
        <taxon>Eukaryota</taxon>
        <taxon>Metazoa</taxon>
        <taxon>Chordata</taxon>
        <taxon>Craniata</taxon>
        <taxon>Vertebrata</taxon>
        <taxon>Euteleostomi</taxon>
        <taxon>Actinopterygii</taxon>
        <taxon>Neopterygii</taxon>
        <taxon>Teleostei</taxon>
        <taxon>Neoteleostei</taxon>
        <taxon>Acanthomorphata</taxon>
        <taxon>Eupercaria</taxon>
        <taxon>Tetraodontiformes</taxon>
        <taxon>Tetradontoidea</taxon>
        <taxon>Tetraodontidae</taxon>
        <taxon>Takifugu</taxon>
    </lineage>
</organism>
<sequence length="886" mass="99531">MKEGSESEEDLERCSLSNGGLNACDGEGAASSLERGGTTEAGASDLEESAAVKPQTPQLCDGSEGGSAGGHPAAPQRVSQERASLAGSPTAEKSDSNSVKDSYSKEVKLSDGEREALNLSDSDSGERQGGNQKGRVRAEAADRSFPAAGASVWLQRPETARGRRVPTPRAEDAEPPTHNHNIPLGDEVKEQKKGEEKKSSRREDGCPREIKEESRISEEAEKERGNLVRKEEKQMLLQPEELKSEEEEGGRRPREEDEERPEVATRYRRNIYRLSFCALGPSLMLMGCGAAQSDITQTHFCLSRTLGKRLLMSEEGGSRSEEPDGMAEKEQLRLRQESEDLLKQLRMRLEAERMEECDRLEAQKNQEMERLQNLAELELQAAKERLEELRESAQKQMEKEEQTLREENLNLLKELRDRLEAEREAERRRLEAQKVLEMDRLQAELDRELQAERRKLQEEAEDKRAAMKKESTLQMELRANEAADLRRQKLEEPKDEADGETESLDSLRRERDLLKEELQRVVTENQEARGLLLKAKEGRDTARKEEQRLRRERDKAIEESLRATVEKELLEKRLEHLEKQWQHHSRASLHRHLHQEAGDAEGTKSSGENSNSSLHMEELGSFPSSHLPGAAGSIDGARRYTSQDAVIQQAKLFLKTENEQVLERHRAQRQSQTCSLLPNQEEGLTEETQMGQPPFEGLSQLPAAKKVTFDLSESDLSSTVDAQGQTGGQHPVPPELTKSLKKISGKINTVLSVLGSMSQHQSTTQPYLGFPQAPSQPDPTLNSSPSFPVLPQVQVPDHHSSALPPSLRLSDSWSRIPQASVASVHGPVETSSHRLEQLMSSNKRWLENRRKDGSIPLFTHLPAPLAENSKVQLGLDDDDQIRVYYY</sequence>
<evidence type="ECO:0000313" key="2">
    <source>
        <dbReference type="EMBL" id="TNN01348.1"/>
    </source>
</evidence>
<evidence type="ECO:0008006" key="4">
    <source>
        <dbReference type="Google" id="ProtNLM"/>
    </source>
</evidence>
<feature type="compositionally biased region" description="Polar residues" evidence="1">
    <location>
        <begin position="773"/>
        <end position="786"/>
    </location>
</feature>
<feature type="compositionally biased region" description="Acidic residues" evidence="1">
    <location>
        <begin position="493"/>
        <end position="503"/>
    </location>
</feature>
<dbReference type="Proteomes" id="UP000516260">
    <property type="component" value="Chromosome 11"/>
</dbReference>
<feature type="compositionally biased region" description="Basic and acidic residues" evidence="1">
    <location>
        <begin position="186"/>
        <end position="234"/>
    </location>
</feature>
<evidence type="ECO:0000313" key="3">
    <source>
        <dbReference type="Proteomes" id="UP000516260"/>
    </source>
</evidence>
<feature type="compositionally biased region" description="Basic and acidic residues" evidence="1">
    <location>
        <begin position="102"/>
        <end position="116"/>
    </location>
</feature>
<feature type="region of interest" description="Disordered" evidence="1">
    <location>
        <begin position="581"/>
        <end position="635"/>
    </location>
</feature>
<accession>A0A4Z2CAS7</accession>
<name>A0A4Z2CAS7_9TELE</name>
<comment type="caution">
    <text evidence="2">The sequence shown here is derived from an EMBL/GenBank/DDBJ whole genome shotgun (WGS) entry which is preliminary data.</text>
</comment>
<feature type="compositionally biased region" description="Basic and acidic residues" evidence="1">
    <location>
        <begin position="455"/>
        <end position="471"/>
    </location>
</feature>
<keyword evidence="3" id="KW-1185">Reference proteome</keyword>
<feature type="region of interest" description="Disordered" evidence="1">
    <location>
        <begin position="455"/>
        <end position="508"/>
    </location>
</feature>
<proteinExistence type="predicted"/>
<reference evidence="2 3" key="1">
    <citation type="submission" date="2019-04" db="EMBL/GenBank/DDBJ databases">
        <title>The sequence and de novo assembly of Takifugu bimaculatus genome using PacBio and Hi-C technologies.</title>
        <authorList>
            <person name="Xu P."/>
            <person name="Liu B."/>
            <person name="Zhou Z."/>
        </authorList>
    </citation>
    <scope>NUCLEOTIDE SEQUENCE [LARGE SCALE GENOMIC DNA]</scope>
    <source>
        <strain evidence="2">TB-2018</strain>
        <tissue evidence="2">Muscle</tissue>
    </source>
</reference>
<dbReference type="AlphaFoldDB" id="A0A4Z2CAS7"/>
<feature type="region of interest" description="Disordered" evidence="1">
    <location>
        <begin position="762"/>
        <end position="804"/>
    </location>
</feature>
<evidence type="ECO:0000256" key="1">
    <source>
        <dbReference type="SAM" id="MobiDB-lite"/>
    </source>
</evidence>
<gene>
    <name evidence="2" type="ORF">fugu_010730</name>
</gene>
<feature type="compositionally biased region" description="Basic and acidic residues" evidence="1">
    <location>
        <begin position="249"/>
        <end position="263"/>
    </location>
</feature>
<feature type="region of interest" description="Disordered" evidence="1">
    <location>
        <begin position="1"/>
        <end position="263"/>
    </location>
</feature>
<dbReference type="EMBL" id="SWLE01000003">
    <property type="protein sequence ID" value="TNN01348.1"/>
    <property type="molecule type" value="Genomic_DNA"/>
</dbReference>
<feature type="compositionally biased region" description="Basic and acidic residues" evidence="1">
    <location>
        <begin position="478"/>
        <end position="492"/>
    </location>
</feature>
<protein>
    <recommendedName>
        <fullName evidence="4">Centrosomal protein of 164 kDa</fullName>
    </recommendedName>
</protein>